<protein>
    <recommendedName>
        <fullName evidence="3">N-acetyltransferase domain-containing protein</fullName>
    </recommendedName>
</protein>
<evidence type="ECO:0000313" key="4">
    <source>
        <dbReference type="EMBL" id="GCE14446.1"/>
    </source>
</evidence>
<evidence type="ECO:0000256" key="2">
    <source>
        <dbReference type="ARBA" id="ARBA00023315"/>
    </source>
</evidence>
<proteinExistence type="predicted"/>
<dbReference type="PANTHER" id="PTHR43420">
    <property type="entry name" value="ACETYLTRANSFERASE"/>
    <property type="match status" value="1"/>
</dbReference>
<dbReference type="AlphaFoldDB" id="A0A402A5Y4"/>
<evidence type="ECO:0000256" key="1">
    <source>
        <dbReference type="ARBA" id="ARBA00022679"/>
    </source>
</evidence>
<evidence type="ECO:0000313" key="5">
    <source>
        <dbReference type="Proteomes" id="UP000287352"/>
    </source>
</evidence>
<sequence>MWGSSAADRQAGNHWLRALFVLPRNRYSYQHILVAEQEQQITGLILSFAGKDEDEINRTTERQVVEHLHRSAFSLVRESAPDEWCIEALAVEPDWTHQGIGTQLLQAAEQLAMKENYTKASLRVEDENQPALSLYHRLGYQTLKEVTHYGHHYLYLQKQLVPVPEA</sequence>
<keyword evidence="5" id="KW-1185">Reference proteome</keyword>
<dbReference type="Gene3D" id="3.40.630.30">
    <property type="match status" value="1"/>
</dbReference>
<comment type="caution">
    <text evidence="4">The sequence shown here is derived from an EMBL/GenBank/DDBJ whole genome shotgun (WGS) entry which is preliminary data.</text>
</comment>
<evidence type="ECO:0000259" key="3">
    <source>
        <dbReference type="PROSITE" id="PS51186"/>
    </source>
</evidence>
<dbReference type="EMBL" id="BIFR01000002">
    <property type="protein sequence ID" value="GCE14446.1"/>
    <property type="molecule type" value="Genomic_DNA"/>
</dbReference>
<dbReference type="InterPro" id="IPR016181">
    <property type="entry name" value="Acyl_CoA_acyltransferase"/>
</dbReference>
<dbReference type="CDD" id="cd04301">
    <property type="entry name" value="NAT_SF"/>
    <property type="match status" value="1"/>
</dbReference>
<dbReference type="SUPFAM" id="SSF55729">
    <property type="entry name" value="Acyl-CoA N-acyltransferases (Nat)"/>
    <property type="match status" value="1"/>
</dbReference>
<dbReference type="InterPro" id="IPR050680">
    <property type="entry name" value="YpeA/RimI_acetyltransf"/>
</dbReference>
<gene>
    <name evidence="4" type="ORF">KTT_43050</name>
</gene>
<dbReference type="GO" id="GO:0016747">
    <property type="term" value="F:acyltransferase activity, transferring groups other than amino-acyl groups"/>
    <property type="evidence" value="ECO:0007669"/>
    <property type="project" value="InterPro"/>
</dbReference>
<feature type="domain" description="N-acetyltransferase" evidence="3">
    <location>
        <begin position="1"/>
        <end position="161"/>
    </location>
</feature>
<dbReference type="Pfam" id="PF00583">
    <property type="entry name" value="Acetyltransf_1"/>
    <property type="match status" value="1"/>
</dbReference>
<keyword evidence="1" id="KW-0808">Transferase</keyword>
<organism evidence="4 5">
    <name type="scientific">Tengunoibacter tsumagoiensis</name>
    <dbReference type="NCBI Taxonomy" id="2014871"/>
    <lineage>
        <taxon>Bacteria</taxon>
        <taxon>Bacillati</taxon>
        <taxon>Chloroflexota</taxon>
        <taxon>Ktedonobacteria</taxon>
        <taxon>Ktedonobacterales</taxon>
        <taxon>Dictyobacteraceae</taxon>
        <taxon>Tengunoibacter</taxon>
    </lineage>
</organism>
<reference evidence="5" key="1">
    <citation type="submission" date="2018-12" db="EMBL/GenBank/DDBJ databases">
        <title>Tengunoibacter tsumagoiensis gen. nov., sp. nov., Dictyobacter kobayashii sp. nov., D. alpinus sp. nov., and D. joshuensis sp. nov. and description of Dictyobacteraceae fam. nov. within the order Ktedonobacterales isolated from Tengu-no-mugimeshi.</title>
        <authorList>
            <person name="Wang C.M."/>
            <person name="Zheng Y."/>
            <person name="Sakai Y."/>
            <person name="Toyoda A."/>
            <person name="Minakuchi Y."/>
            <person name="Abe K."/>
            <person name="Yokota A."/>
            <person name="Yabe S."/>
        </authorList>
    </citation>
    <scope>NUCLEOTIDE SEQUENCE [LARGE SCALE GENOMIC DNA]</scope>
    <source>
        <strain evidence="5">Uno3</strain>
    </source>
</reference>
<name>A0A402A5Y4_9CHLR</name>
<dbReference type="PROSITE" id="PS51186">
    <property type="entry name" value="GNAT"/>
    <property type="match status" value="1"/>
</dbReference>
<dbReference type="InterPro" id="IPR000182">
    <property type="entry name" value="GNAT_dom"/>
</dbReference>
<dbReference type="Proteomes" id="UP000287352">
    <property type="component" value="Unassembled WGS sequence"/>
</dbReference>
<keyword evidence="2" id="KW-0012">Acyltransferase</keyword>
<accession>A0A402A5Y4</accession>